<dbReference type="PANTHER" id="PTHR12294:SF13">
    <property type="entry name" value="MITOCHONDRIAL CALCIUM UPTAKE 3, ISOFORM D"/>
    <property type="match status" value="1"/>
</dbReference>
<dbReference type="SMART" id="SM00054">
    <property type="entry name" value="EFh"/>
    <property type="match status" value="2"/>
</dbReference>
<keyword evidence="3" id="KW-0677">Repeat</keyword>
<evidence type="ECO:0000313" key="11">
    <source>
        <dbReference type="EMBL" id="NBJ60542.1"/>
    </source>
</evidence>
<dbReference type="GO" id="GO:1990246">
    <property type="term" value="C:uniplex complex"/>
    <property type="evidence" value="ECO:0007669"/>
    <property type="project" value="TreeGrafter"/>
</dbReference>
<dbReference type="InterPro" id="IPR039800">
    <property type="entry name" value="MICU1/2/3"/>
</dbReference>
<feature type="domain" description="EF-hand" evidence="10">
    <location>
        <begin position="349"/>
        <end position="384"/>
    </location>
</feature>
<dbReference type="CDD" id="cd15900">
    <property type="entry name" value="EFh_MICU"/>
    <property type="match status" value="1"/>
</dbReference>
<keyword evidence="4" id="KW-0999">Mitochondrion inner membrane</keyword>
<evidence type="ECO:0000256" key="4">
    <source>
        <dbReference type="ARBA" id="ARBA00022792"/>
    </source>
</evidence>
<evidence type="ECO:0000256" key="1">
    <source>
        <dbReference type="ARBA" id="ARBA00004273"/>
    </source>
</evidence>
<protein>
    <submittedName>
        <fullName evidence="11">Putative mitochondrial aspartate/glutamate carrier protein</fullName>
    </submittedName>
</protein>
<proteinExistence type="predicted"/>
<dbReference type="Gene3D" id="1.10.238.10">
    <property type="entry name" value="EF-hand"/>
    <property type="match status" value="2"/>
</dbReference>
<keyword evidence="6" id="KW-0809">Transit peptide</keyword>
<reference evidence="11" key="1">
    <citation type="submission" date="2019-10" db="EMBL/GenBank/DDBJ databases">
        <title>Short sand fly seasons in Tbilisi, Georgia, hinder development of host immunity to saliva of the visceral leishmaniasis vector Phlebotomus kandelakii.</title>
        <authorList>
            <person name="Oliveira F."/>
            <person name="Giorgobiani E."/>
            <person name="Guimaraes-Costa A.B."/>
            <person name="Abdeladhim M."/>
            <person name="Oristian J."/>
            <person name="Tskhvaradze L."/>
            <person name="Tsertsvadze N."/>
            <person name="Zakalashvili M."/>
            <person name="Valenzuela J.G."/>
            <person name="Kamhawi S."/>
        </authorList>
    </citation>
    <scope>NUCLEOTIDE SEQUENCE</scope>
    <source>
        <strain evidence="11">Wild-capture in Tbilisi</strain>
        <tissue evidence="11">Salivary glands</tissue>
    </source>
</reference>
<dbReference type="GO" id="GO:0051560">
    <property type="term" value="P:mitochondrial calcium ion homeostasis"/>
    <property type="evidence" value="ECO:0007669"/>
    <property type="project" value="TreeGrafter"/>
</dbReference>
<dbReference type="SUPFAM" id="SSF47473">
    <property type="entry name" value="EF-hand"/>
    <property type="match status" value="1"/>
</dbReference>
<feature type="chain" id="PRO_5025599497" evidence="9">
    <location>
        <begin position="27"/>
        <end position="411"/>
    </location>
</feature>
<evidence type="ECO:0000256" key="2">
    <source>
        <dbReference type="ARBA" id="ARBA00004569"/>
    </source>
</evidence>
<sequence>MWRKCFAGGTMVAASITLWKSNVVFAETRRMKQENSIKLTSRERRFINFASVEIDGQLYMTPQDFLDSVVEQEPRPRLKRKNLTMSEIGFVKDVTPSLNKGSSQLFRNLRDKGIVSYTEYLFLLSILTKPHSAFRIAFNMFDTDGNQRVDKHEFLVIRELFGGSLKNRDFDPETKKTMERIFSYAWKEKRGIGSDKEQTTDCMIDHDEGLQRRHKVDTTLQVHFFGAKGNKDLHYEGFYKFMDDLQTEVLELEFNEFSKGKPAISEIDFATILLRYTYLDVDDHDKYLDRLLDRVDEKGITFKEFRNFCQFLNNLEDFSIAMRMYTLADRAISKDEFSRAVKICTGFTLTPHIIKTVFAIFDEDGDGLLSYKEFIAIMKDRLHRGCKSNQRMEGWDAFKSCLKNELRQNRI</sequence>
<evidence type="ECO:0000256" key="5">
    <source>
        <dbReference type="ARBA" id="ARBA00022837"/>
    </source>
</evidence>
<keyword evidence="9" id="KW-0732">Signal</keyword>
<dbReference type="InterPro" id="IPR002048">
    <property type="entry name" value="EF_hand_dom"/>
</dbReference>
<evidence type="ECO:0000256" key="7">
    <source>
        <dbReference type="ARBA" id="ARBA00023128"/>
    </source>
</evidence>
<evidence type="ECO:0000256" key="3">
    <source>
        <dbReference type="ARBA" id="ARBA00022737"/>
    </source>
</evidence>
<dbReference type="PANTHER" id="PTHR12294">
    <property type="entry name" value="EF HAND DOMAIN FAMILY A1,A2-RELATED"/>
    <property type="match status" value="1"/>
</dbReference>
<dbReference type="Pfam" id="PF13499">
    <property type="entry name" value="EF-hand_7"/>
    <property type="match status" value="1"/>
</dbReference>
<accession>A0A6B2ED31</accession>
<dbReference type="EMBL" id="GIFK01002839">
    <property type="protein sequence ID" value="NBJ60542.1"/>
    <property type="molecule type" value="Transcribed_RNA"/>
</dbReference>
<dbReference type="AlphaFoldDB" id="A0A6B2ED31"/>
<dbReference type="GO" id="GO:0036444">
    <property type="term" value="P:calcium import into the mitochondrion"/>
    <property type="evidence" value="ECO:0007669"/>
    <property type="project" value="TreeGrafter"/>
</dbReference>
<comment type="subcellular location">
    <subcellularLocation>
        <location evidence="1">Mitochondrion inner membrane</location>
    </subcellularLocation>
    <subcellularLocation>
        <location evidence="2">Mitochondrion intermembrane space</location>
    </subcellularLocation>
</comment>
<evidence type="ECO:0000256" key="8">
    <source>
        <dbReference type="ARBA" id="ARBA00023136"/>
    </source>
</evidence>
<name>A0A6B2ED31_9DIPT</name>
<dbReference type="GO" id="GO:0005509">
    <property type="term" value="F:calcium ion binding"/>
    <property type="evidence" value="ECO:0007669"/>
    <property type="project" value="InterPro"/>
</dbReference>
<evidence type="ECO:0000256" key="9">
    <source>
        <dbReference type="SAM" id="SignalP"/>
    </source>
</evidence>
<dbReference type="GO" id="GO:0005758">
    <property type="term" value="C:mitochondrial intermembrane space"/>
    <property type="evidence" value="ECO:0007669"/>
    <property type="project" value="UniProtKB-SubCell"/>
</dbReference>
<feature type="signal peptide" evidence="9">
    <location>
        <begin position="1"/>
        <end position="26"/>
    </location>
</feature>
<feature type="domain" description="EF-hand" evidence="10">
    <location>
        <begin position="129"/>
        <end position="164"/>
    </location>
</feature>
<dbReference type="PROSITE" id="PS00018">
    <property type="entry name" value="EF_HAND_1"/>
    <property type="match status" value="2"/>
</dbReference>
<evidence type="ECO:0000259" key="10">
    <source>
        <dbReference type="PROSITE" id="PS50222"/>
    </source>
</evidence>
<keyword evidence="5" id="KW-0106">Calcium</keyword>
<organism evidence="11">
    <name type="scientific">Phlebotomus kandelakii</name>
    <dbReference type="NCBI Taxonomy" id="1109342"/>
    <lineage>
        <taxon>Eukaryota</taxon>
        <taxon>Metazoa</taxon>
        <taxon>Ecdysozoa</taxon>
        <taxon>Arthropoda</taxon>
        <taxon>Hexapoda</taxon>
        <taxon>Insecta</taxon>
        <taxon>Pterygota</taxon>
        <taxon>Neoptera</taxon>
        <taxon>Endopterygota</taxon>
        <taxon>Diptera</taxon>
        <taxon>Nematocera</taxon>
        <taxon>Psychodoidea</taxon>
        <taxon>Psychodidae</taxon>
        <taxon>Phlebotomus</taxon>
        <taxon>Larroussius</taxon>
    </lineage>
</organism>
<dbReference type="InterPro" id="IPR018247">
    <property type="entry name" value="EF_Hand_1_Ca_BS"/>
</dbReference>
<keyword evidence="8" id="KW-0472">Membrane</keyword>
<dbReference type="InterPro" id="IPR011992">
    <property type="entry name" value="EF-hand-dom_pair"/>
</dbReference>
<keyword evidence="7" id="KW-0496">Mitochondrion</keyword>
<dbReference type="PROSITE" id="PS50222">
    <property type="entry name" value="EF_HAND_2"/>
    <property type="match status" value="2"/>
</dbReference>
<evidence type="ECO:0000256" key="6">
    <source>
        <dbReference type="ARBA" id="ARBA00022946"/>
    </source>
</evidence>